<name>A0ABR3SHZ4_9PEZI</name>
<feature type="coiled-coil region" evidence="1">
    <location>
        <begin position="2"/>
        <end position="74"/>
    </location>
</feature>
<dbReference type="Proteomes" id="UP001521116">
    <property type="component" value="Unassembled WGS sequence"/>
</dbReference>
<sequence>SNTRHRQALEQLESLKQDYNKMESNLQAEVAHLTTELRQTREQNGHLVKQNNQLNDLNAQINEEKEALVQAADNLHLSMAKMEVMFAEQPPDDIVLGRINTVINRIKTWSVEFSSTGPTSPAALLDDDLVNYHVIFPETTDLDYLHQQFLEKKRRRLFVRGWTAYCIFSMISLAPHDGVFEDRNPSDCKIEEPYVEKIMEAERAMKLCKIAPGKVNDWRALSFHLFSMTQRTGDRSDQANKGLEHVYSRIIAVIKPWAKSELDFNKVETGLIAIIEEALKLLHLLRNQRARWTIRYPEAETDRESGSENHFLFDSSCMVDSDDENTPQEGKVEVVITPAVFKRGDANGEHFDIESCLQKSAVVMSQ</sequence>
<evidence type="ECO:0000313" key="3">
    <source>
        <dbReference type="Proteomes" id="UP001521116"/>
    </source>
</evidence>
<comment type="caution">
    <text evidence="2">The sequence shown here is derived from an EMBL/GenBank/DDBJ whole genome shotgun (WGS) entry which is preliminary data.</text>
</comment>
<protein>
    <recommendedName>
        <fullName evidence="4">BZIP transcription factor</fullName>
    </recommendedName>
</protein>
<gene>
    <name evidence="2" type="ORF">SLS56_009218</name>
</gene>
<organism evidence="2 3">
    <name type="scientific">Neofusicoccum ribis</name>
    <dbReference type="NCBI Taxonomy" id="45134"/>
    <lineage>
        <taxon>Eukaryota</taxon>
        <taxon>Fungi</taxon>
        <taxon>Dikarya</taxon>
        <taxon>Ascomycota</taxon>
        <taxon>Pezizomycotina</taxon>
        <taxon>Dothideomycetes</taxon>
        <taxon>Dothideomycetes incertae sedis</taxon>
        <taxon>Botryosphaeriales</taxon>
        <taxon>Botryosphaeriaceae</taxon>
        <taxon>Neofusicoccum</taxon>
    </lineage>
</organism>
<reference evidence="2 3" key="1">
    <citation type="submission" date="2024-02" db="EMBL/GenBank/DDBJ databases">
        <title>De novo assembly and annotation of 12 fungi associated with fruit tree decline syndrome in Ontario, Canada.</title>
        <authorList>
            <person name="Sulman M."/>
            <person name="Ellouze W."/>
            <person name="Ilyukhin E."/>
        </authorList>
    </citation>
    <scope>NUCLEOTIDE SEQUENCE [LARGE SCALE GENOMIC DNA]</scope>
    <source>
        <strain evidence="2 3">M1-105</strain>
    </source>
</reference>
<evidence type="ECO:0000256" key="1">
    <source>
        <dbReference type="SAM" id="Coils"/>
    </source>
</evidence>
<feature type="non-terminal residue" evidence="2">
    <location>
        <position position="1"/>
    </location>
</feature>
<keyword evidence="1" id="KW-0175">Coiled coil</keyword>
<evidence type="ECO:0000313" key="2">
    <source>
        <dbReference type="EMBL" id="KAL1621385.1"/>
    </source>
</evidence>
<accession>A0ABR3SHZ4</accession>
<keyword evidence="3" id="KW-1185">Reference proteome</keyword>
<proteinExistence type="predicted"/>
<dbReference type="EMBL" id="JAJVDC020000151">
    <property type="protein sequence ID" value="KAL1621385.1"/>
    <property type="molecule type" value="Genomic_DNA"/>
</dbReference>
<evidence type="ECO:0008006" key="4">
    <source>
        <dbReference type="Google" id="ProtNLM"/>
    </source>
</evidence>